<gene>
    <name evidence="7" type="ORF">O181_028667</name>
</gene>
<dbReference type="PANTHER" id="PTHR46481">
    <property type="entry name" value="ZINC FINGER BED DOMAIN-CONTAINING PROTEIN 4"/>
    <property type="match status" value="1"/>
</dbReference>
<dbReference type="OrthoDB" id="7851199at2759"/>
<evidence type="ECO:0000256" key="3">
    <source>
        <dbReference type="ARBA" id="ARBA00022771"/>
    </source>
</evidence>
<evidence type="ECO:0000259" key="6">
    <source>
        <dbReference type="Pfam" id="PF05699"/>
    </source>
</evidence>
<evidence type="ECO:0000256" key="1">
    <source>
        <dbReference type="ARBA" id="ARBA00004123"/>
    </source>
</evidence>
<organism evidence="7 8">
    <name type="scientific">Austropuccinia psidii MF-1</name>
    <dbReference type="NCBI Taxonomy" id="1389203"/>
    <lineage>
        <taxon>Eukaryota</taxon>
        <taxon>Fungi</taxon>
        <taxon>Dikarya</taxon>
        <taxon>Basidiomycota</taxon>
        <taxon>Pucciniomycotina</taxon>
        <taxon>Pucciniomycetes</taxon>
        <taxon>Pucciniales</taxon>
        <taxon>Sphaerophragmiaceae</taxon>
        <taxon>Austropuccinia</taxon>
    </lineage>
</organism>
<dbReference type="EMBL" id="AVOT02009860">
    <property type="protein sequence ID" value="MBW0488952.1"/>
    <property type="molecule type" value="Genomic_DNA"/>
</dbReference>
<comment type="subcellular location">
    <subcellularLocation>
        <location evidence="1">Nucleus</location>
    </subcellularLocation>
</comment>
<evidence type="ECO:0000256" key="4">
    <source>
        <dbReference type="ARBA" id="ARBA00022833"/>
    </source>
</evidence>
<feature type="domain" description="HAT C-terminal dimerisation" evidence="6">
    <location>
        <begin position="317"/>
        <end position="386"/>
    </location>
</feature>
<dbReference type="GO" id="GO:0005634">
    <property type="term" value="C:nucleus"/>
    <property type="evidence" value="ECO:0007669"/>
    <property type="project" value="UniProtKB-SubCell"/>
</dbReference>
<sequence>MGQLTDEDYAFFDDYLAAHLVPIANSKDEEAPTPKEIRGTLNRVQKKSDYSQNKRRSCAVNQSTLETQDKSGDLQHVNDAESTFHQSDGDTGLNTQLSTGNKTIVRSLCDLCSHICGSAKQCEAFINACDQTSNPKLLPIKIPMTRWNYFLLQIKRPEALKLSIQLYTATPEGAKYELSDKVWSAMEFMLPILELIEQSCNVFQSRSPTKHLVLPYYHVIIKQLDHYEREIFHTLGVPAEQSRMIIEFLCHKCTGMQAKNNKSHCAPNSPDYQSDPDKLDILHHLNQVPMESTQVFSGSDEDEVLNYFQNLHPVGKGEHILDYWKRQIITGNFPTLGKIAFQYLSIPASSACVECVFSHSGKLKSPVQASLGAQTIAHLTCLKEWLNDEKIL</sequence>
<reference evidence="7" key="1">
    <citation type="submission" date="2021-03" db="EMBL/GenBank/DDBJ databases">
        <title>Draft genome sequence of rust myrtle Austropuccinia psidii MF-1, a brazilian biotype.</title>
        <authorList>
            <person name="Quecine M.C."/>
            <person name="Pachon D.M.R."/>
            <person name="Bonatelli M.L."/>
            <person name="Correr F.H."/>
            <person name="Franceschini L.M."/>
            <person name="Leite T.F."/>
            <person name="Margarido G.R.A."/>
            <person name="Almeida C.A."/>
            <person name="Ferrarezi J.A."/>
            <person name="Labate C.A."/>
        </authorList>
    </citation>
    <scope>NUCLEOTIDE SEQUENCE</scope>
    <source>
        <strain evidence="7">MF-1</strain>
    </source>
</reference>
<keyword evidence="4" id="KW-0862">Zinc</keyword>
<keyword evidence="5" id="KW-0539">Nucleus</keyword>
<dbReference type="InterPro" id="IPR052035">
    <property type="entry name" value="ZnF_BED_domain_contain"/>
</dbReference>
<comment type="caution">
    <text evidence="7">The sequence shown here is derived from an EMBL/GenBank/DDBJ whole genome shotgun (WGS) entry which is preliminary data.</text>
</comment>
<dbReference type="Pfam" id="PF05699">
    <property type="entry name" value="Dimer_Tnp_hAT"/>
    <property type="match status" value="1"/>
</dbReference>
<dbReference type="AlphaFoldDB" id="A0A9Q3H2T6"/>
<name>A0A9Q3H2T6_9BASI</name>
<evidence type="ECO:0000256" key="2">
    <source>
        <dbReference type="ARBA" id="ARBA00022723"/>
    </source>
</evidence>
<accession>A0A9Q3H2T6</accession>
<protein>
    <recommendedName>
        <fullName evidence="6">HAT C-terminal dimerisation domain-containing protein</fullName>
    </recommendedName>
</protein>
<keyword evidence="2" id="KW-0479">Metal-binding</keyword>
<dbReference type="PANTHER" id="PTHR46481:SF10">
    <property type="entry name" value="ZINC FINGER BED DOMAIN-CONTAINING PROTEIN 39"/>
    <property type="match status" value="1"/>
</dbReference>
<dbReference type="Proteomes" id="UP000765509">
    <property type="component" value="Unassembled WGS sequence"/>
</dbReference>
<keyword evidence="3" id="KW-0863">Zinc-finger</keyword>
<evidence type="ECO:0000313" key="7">
    <source>
        <dbReference type="EMBL" id="MBW0488952.1"/>
    </source>
</evidence>
<evidence type="ECO:0000313" key="8">
    <source>
        <dbReference type="Proteomes" id="UP000765509"/>
    </source>
</evidence>
<dbReference type="GO" id="GO:0046983">
    <property type="term" value="F:protein dimerization activity"/>
    <property type="evidence" value="ECO:0007669"/>
    <property type="project" value="InterPro"/>
</dbReference>
<dbReference type="GO" id="GO:0008270">
    <property type="term" value="F:zinc ion binding"/>
    <property type="evidence" value="ECO:0007669"/>
    <property type="project" value="UniProtKB-KW"/>
</dbReference>
<dbReference type="InterPro" id="IPR008906">
    <property type="entry name" value="HATC_C_dom"/>
</dbReference>
<dbReference type="InterPro" id="IPR012337">
    <property type="entry name" value="RNaseH-like_sf"/>
</dbReference>
<evidence type="ECO:0000256" key="5">
    <source>
        <dbReference type="ARBA" id="ARBA00023242"/>
    </source>
</evidence>
<proteinExistence type="predicted"/>
<dbReference type="SUPFAM" id="SSF53098">
    <property type="entry name" value="Ribonuclease H-like"/>
    <property type="match status" value="1"/>
</dbReference>
<keyword evidence="8" id="KW-1185">Reference proteome</keyword>